<accession>A0AAE0M4T5</accession>
<reference evidence="4" key="2">
    <citation type="submission" date="2023-06" db="EMBL/GenBank/DDBJ databases">
        <authorList>
            <consortium name="Lawrence Berkeley National Laboratory"/>
            <person name="Haridas S."/>
            <person name="Hensen N."/>
            <person name="Bonometti L."/>
            <person name="Westerberg I."/>
            <person name="Brannstrom I.O."/>
            <person name="Guillou S."/>
            <person name="Cros-Aarteil S."/>
            <person name="Calhoun S."/>
            <person name="Kuo A."/>
            <person name="Mondo S."/>
            <person name="Pangilinan J."/>
            <person name="Riley R."/>
            <person name="Labutti K."/>
            <person name="Andreopoulos B."/>
            <person name="Lipzen A."/>
            <person name="Chen C."/>
            <person name="Yanf M."/>
            <person name="Daum C."/>
            <person name="Ng V."/>
            <person name="Clum A."/>
            <person name="Steindorff A."/>
            <person name="Ohm R."/>
            <person name="Martin F."/>
            <person name="Silar P."/>
            <person name="Natvig D."/>
            <person name="Lalanne C."/>
            <person name="Gautier V."/>
            <person name="Ament-Velasquez S.L."/>
            <person name="Kruys A."/>
            <person name="Hutchinson M.I."/>
            <person name="Powell A.J."/>
            <person name="Barry K."/>
            <person name="Miller A.N."/>
            <person name="Grigoriev I.V."/>
            <person name="Debuchy R."/>
            <person name="Gladieux P."/>
            <person name="Thoren M.H."/>
            <person name="Johannesson H."/>
        </authorList>
    </citation>
    <scope>NUCLEOTIDE SEQUENCE</scope>
    <source>
        <strain evidence="4">CBS 118394</strain>
    </source>
</reference>
<reference evidence="4" key="1">
    <citation type="journal article" date="2023" name="Mol. Phylogenet. Evol.">
        <title>Genome-scale phylogeny and comparative genomics of the fungal order Sordariales.</title>
        <authorList>
            <person name="Hensen N."/>
            <person name="Bonometti L."/>
            <person name="Westerberg I."/>
            <person name="Brannstrom I.O."/>
            <person name="Guillou S."/>
            <person name="Cros-Aarteil S."/>
            <person name="Calhoun S."/>
            <person name="Haridas S."/>
            <person name="Kuo A."/>
            <person name="Mondo S."/>
            <person name="Pangilinan J."/>
            <person name="Riley R."/>
            <person name="LaButti K."/>
            <person name="Andreopoulos B."/>
            <person name="Lipzen A."/>
            <person name="Chen C."/>
            <person name="Yan M."/>
            <person name="Daum C."/>
            <person name="Ng V."/>
            <person name="Clum A."/>
            <person name="Steindorff A."/>
            <person name="Ohm R.A."/>
            <person name="Martin F."/>
            <person name="Silar P."/>
            <person name="Natvig D.O."/>
            <person name="Lalanne C."/>
            <person name="Gautier V."/>
            <person name="Ament-Velasquez S.L."/>
            <person name="Kruys A."/>
            <person name="Hutchinson M.I."/>
            <person name="Powell A.J."/>
            <person name="Barry K."/>
            <person name="Miller A.N."/>
            <person name="Grigoriev I.V."/>
            <person name="Debuchy R."/>
            <person name="Gladieux P."/>
            <person name="Hiltunen Thoren M."/>
            <person name="Johannesson H."/>
        </authorList>
    </citation>
    <scope>NUCLEOTIDE SEQUENCE</scope>
    <source>
        <strain evidence="4">CBS 118394</strain>
    </source>
</reference>
<name>A0AAE0M4T5_9PEZI</name>
<evidence type="ECO:0000256" key="1">
    <source>
        <dbReference type="SAM" id="MobiDB-lite"/>
    </source>
</evidence>
<gene>
    <name evidence="4" type="ORF">B0H66DRAFT_602509</name>
    <name evidence="3" type="ORF">B0H66DRAFT_609096</name>
</gene>
<sequence length="316" mass="32614">MDDNPRPPVVGAGDMYYSTLEAVPTPDYAKEVVHNRDHDKEVVPQPAYIGAITSNEHSYQTQTPMTQRGAAWEAGAAGTDNTSEPKILGLKRRTFFIVLWVVSIVIAIAVGVGAGLGATFGSSSRNNSISTTTGVATSEGAINTAAGSGVVGNTPKSTTSVRGSAIITPQSSRSASTLSSSSHATTTLPTITTTTASSSPSGTLHSQSTASAKTTDGVGGGRCSNQWGGDCICLEEGVCRNKWKGTPYTGTPDNLPCPNDPDDSSIMACVVSPCLGKVAPAQCLWKEACRQLEPGTDLTAPICPGDGDFVCCAHSW</sequence>
<dbReference type="AlphaFoldDB" id="A0AAE0M4T5"/>
<keyword evidence="2" id="KW-0472">Membrane</keyword>
<protein>
    <submittedName>
        <fullName evidence="4">Uncharacterized protein</fullName>
    </submittedName>
</protein>
<evidence type="ECO:0000313" key="5">
    <source>
        <dbReference type="Proteomes" id="UP001283341"/>
    </source>
</evidence>
<keyword evidence="2" id="KW-1133">Transmembrane helix</keyword>
<keyword evidence="5" id="KW-1185">Reference proteome</keyword>
<feature type="compositionally biased region" description="Low complexity" evidence="1">
    <location>
        <begin position="168"/>
        <end position="204"/>
    </location>
</feature>
<feature type="compositionally biased region" description="Polar residues" evidence="1">
    <location>
        <begin position="205"/>
        <end position="214"/>
    </location>
</feature>
<proteinExistence type="predicted"/>
<feature type="transmembrane region" description="Helical" evidence="2">
    <location>
        <begin position="95"/>
        <end position="120"/>
    </location>
</feature>
<comment type="caution">
    <text evidence="4">The sequence shown here is derived from an EMBL/GenBank/DDBJ whole genome shotgun (WGS) entry which is preliminary data.</text>
</comment>
<dbReference type="EMBL" id="JAUEDM010000004">
    <property type="protein sequence ID" value="KAK3317899.1"/>
    <property type="molecule type" value="Genomic_DNA"/>
</dbReference>
<evidence type="ECO:0000313" key="3">
    <source>
        <dbReference type="EMBL" id="KAK3311783.1"/>
    </source>
</evidence>
<dbReference type="EMBL" id="JAUEDM010000024">
    <property type="protein sequence ID" value="KAK3311783.1"/>
    <property type="molecule type" value="Genomic_DNA"/>
</dbReference>
<dbReference type="Proteomes" id="UP001283341">
    <property type="component" value="Unassembled WGS sequence"/>
</dbReference>
<keyword evidence="2" id="KW-0812">Transmembrane</keyword>
<organism evidence="4 5">
    <name type="scientific">Apodospora peruviana</name>
    <dbReference type="NCBI Taxonomy" id="516989"/>
    <lineage>
        <taxon>Eukaryota</taxon>
        <taxon>Fungi</taxon>
        <taxon>Dikarya</taxon>
        <taxon>Ascomycota</taxon>
        <taxon>Pezizomycotina</taxon>
        <taxon>Sordariomycetes</taxon>
        <taxon>Sordariomycetidae</taxon>
        <taxon>Sordariales</taxon>
        <taxon>Lasiosphaeriaceae</taxon>
        <taxon>Apodospora</taxon>
    </lineage>
</organism>
<feature type="region of interest" description="Disordered" evidence="1">
    <location>
        <begin position="145"/>
        <end position="219"/>
    </location>
</feature>
<evidence type="ECO:0000313" key="4">
    <source>
        <dbReference type="EMBL" id="KAK3317899.1"/>
    </source>
</evidence>
<evidence type="ECO:0000256" key="2">
    <source>
        <dbReference type="SAM" id="Phobius"/>
    </source>
</evidence>